<dbReference type="HOGENOM" id="CLU_115519_0_0_1"/>
<dbReference type="Proteomes" id="UP000027073">
    <property type="component" value="Unassembled WGS sequence"/>
</dbReference>
<feature type="chain" id="PRO_5001641889" evidence="1">
    <location>
        <begin position="23"/>
        <end position="192"/>
    </location>
</feature>
<dbReference type="VEuPathDB" id="FungiDB:PLEOSDRAFT_1090761"/>
<gene>
    <name evidence="2" type="ORF">PLEOSDRAFT_1090761</name>
</gene>
<reference evidence="3" key="1">
    <citation type="journal article" date="2014" name="Proc. Natl. Acad. Sci. U.S.A.">
        <title>Extensive sampling of basidiomycete genomes demonstrates inadequacy of the white-rot/brown-rot paradigm for wood decay fungi.</title>
        <authorList>
            <person name="Riley R."/>
            <person name="Salamov A.A."/>
            <person name="Brown D.W."/>
            <person name="Nagy L.G."/>
            <person name="Floudas D."/>
            <person name="Held B.W."/>
            <person name="Levasseur A."/>
            <person name="Lombard V."/>
            <person name="Morin E."/>
            <person name="Otillar R."/>
            <person name="Lindquist E.A."/>
            <person name="Sun H."/>
            <person name="LaButti K.M."/>
            <person name="Schmutz J."/>
            <person name="Jabbour D."/>
            <person name="Luo H."/>
            <person name="Baker S.E."/>
            <person name="Pisabarro A.G."/>
            <person name="Walton J.D."/>
            <person name="Blanchette R.A."/>
            <person name="Henrissat B."/>
            <person name="Martin F."/>
            <person name="Cullen D."/>
            <person name="Hibbett D.S."/>
            <person name="Grigoriev I.V."/>
        </authorList>
    </citation>
    <scope>NUCLEOTIDE SEQUENCE [LARGE SCALE GENOMIC DNA]</scope>
    <source>
        <strain evidence="3">PC15</strain>
    </source>
</reference>
<sequence length="192" mass="19948">MIFSRVLPLFILGLSFSFVSVAKPVAETVAVKRAGGDVGTDVAAAQVLTTLKAASDHILPQIDDLIDSGNANVDVIEPLFSQLVGAFETATASLTELKGKISTPQSEPTKAELAALIASIITDTAKTLKKAPIGSRVLRPTLIRVFDLAVEKFLLGVEGIVGGILVLLASLVEPALLISVGLIRVASLLGHS</sequence>
<dbReference type="AlphaFoldDB" id="A0A067N899"/>
<accession>A0A067N899</accession>
<organism evidence="2 3">
    <name type="scientific">Pleurotus ostreatus (strain PC15)</name>
    <name type="common">Oyster mushroom</name>
    <dbReference type="NCBI Taxonomy" id="1137138"/>
    <lineage>
        <taxon>Eukaryota</taxon>
        <taxon>Fungi</taxon>
        <taxon>Dikarya</taxon>
        <taxon>Basidiomycota</taxon>
        <taxon>Agaricomycotina</taxon>
        <taxon>Agaricomycetes</taxon>
        <taxon>Agaricomycetidae</taxon>
        <taxon>Agaricales</taxon>
        <taxon>Pleurotineae</taxon>
        <taxon>Pleurotaceae</taxon>
        <taxon>Pleurotus</taxon>
    </lineage>
</organism>
<protein>
    <submittedName>
        <fullName evidence="2">Uncharacterized protein</fullName>
    </submittedName>
</protein>
<keyword evidence="1" id="KW-0732">Signal</keyword>
<evidence type="ECO:0000313" key="3">
    <source>
        <dbReference type="Proteomes" id="UP000027073"/>
    </source>
</evidence>
<dbReference type="OrthoDB" id="2575973at2759"/>
<feature type="signal peptide" evidence="1">
    <location>
        <begin position="1"/>
        <end position="22"/>
    </location>
</feature>
<evidence type="ECO:0000313" key="2">
    <source>
        <dbReference type="EMBL" id="KDQ23200.1"/>
    </source>
</evidence>
<dbReference type="InParanoid" id="A0A067N899"/>
<name>A0A067N899_PLEO1</name>
<evidence type="ECO:0000256" key="1">
    <source>
        <dbReference type="SAM" id="SignalP"/>
    </source>
</evidence>
<dbReference type="EMBL" id="KL198013">
    <property type="protein sequence ID" value="KDQ23200.1"/>
    <property type="molecule type" value="Genomic_DNA"/>
</dbReference>
<proteinExistence type="predicted"/>